<sequence>MSLIAYNKPPLSLQDQARLLISRGLQGITESELVQVLSNISYYRLRGYTYPYQNNAVPGSPFLTGVCWAYIKNDYEFDAGLRTIVSEALSYIEIAVRTQMEYHLSLSHGSRWYEDSALCNSQNIFRDNLDELRKHWNRSREVFKEHYLNKYDSSVSPPAWMIFETTTFGTVSKTFSNLKNNIPAKTAVAQYFGFSRNTMRVLVSWFQHLNLVRNICAHYSRLFTRSFIVRPMIPTHRPTKWVDSIPRQDRIYFSLCIITKLLDSCAPNYQFKEKLKELMKKVRRDQLPSLGFPENWREQDLFT</sequence>
<evidence type="ECO:0000313" key="1">
    <source>
        <dbReference type="EMBL" id="PJJ41375.1"/>
    </source>
</evidence>
<evidence type="ECO:0000313" key="2">
    <source>
        <dbReference type="Proteomes" id="UP000231134"/>
    </source>
</evidence>
<gene>
    <name evidence="1" type="ORF">BGX16_1339</name>
</gene>
<dbReference type="OrthoDB" id="5363652at2"/>
<dbReference type="EMBL" id="PGEX01000001">
    <property type="protein sequence ID" value="PJJ41375.1"/>
    <property type="molecule type" value="Genomic_DNA"/>
</dbReference>
<comment type="caution">
    <text evidence="1">The sequence shown here is derived from an EMBL/GenBank/DDBJ whole genome shotgun (WGS) entry which is preliminary data.</text>
</comment>
<dbReference type="Pfam" id="PF07751">
    <property type="entry name" value="Abi_2"/>
    <property type="match status" value="1"/>
</dbReference>
<accession>A0A2M9A6N1</accession>
<dbReference type="AlphaFoldDB" id="A0A2M9A6N1"/>
<dbReference type="Proteomes" id="UP000231134">
    <property type="component" value="Unassembled WGS sequence"/>
</dbReference>
<reference evidence="1 2" key="1">
    <citation type="submission" date="2017-11" db="EMBL/GenBank/DDBJ databases">
        <title>Animal gut microbial communities from fecal samples from Wisconsin, USA.</title>
        <authorList>
            <person name="Neumann A."/>
        </authorList>
    </citation>
    <scope>NUCLEOTIDE SEQUENCE [LARGE SCALE GENOMIC DNA]</scope>
    <source>
        <strain evidence="1 2">UWS3</strain>
    </source>
</reference>
<name>A0A2M9A6N1_9BACT</name>
<dbReference type="RefSeq" id="WP_100425347.1">
    <property type="nucleotide sequence ID" value="NZ_PGEX01000001.1"/>
</dbReference>
<proteinExistence type="predicted"/>
<dbReference type="InterPro" id="IPR011664">
    <property type="entry name" value="Abi_system_AbiD/AbiF-like"/>
</dbReference>
<protein>
    <submittedName>
        <fullName evidence="1">Abortive infection bacteriophage resistance protein</fullName>
    </submittedName>
</protein>
<keyword evidence="2" id="KW-1185">Reference proteome</keyword>
<organism evidence="1 2">
    <name type="scientific">Hallerella succinigenes</name>
    <dbReference type="NCBI Taxonomy" id="1896222"/>
    <lineage>
        <taxon>Bacteria</taxon>
        <taxon>Pseudomonadati</taxon>
        <taxon>Fibrobacterota</taxon>
        <taxon>Fibrobacteria</taxon>
        <taxon>Fibrobacterales</taxon>
        <taxon>Fibrobacteraceae</taxon>
        <taxon>Hallerella</taxon>
    </lineage>
</organism>